<evidence type="ECO:0000256" key="2">
    <source>
        <dbReference type="ARBA" id="ARBA00022670"/>
    </source>
</evidence>
<dbReference type="InterPro" id="IPR003653">
    <property type="entry name" value="Peptidase_C48_C"/>
</dbReference>
<dbReference type="KEGG" id="ehx:EMIHUDRAFT_451491"/>
<protein>
    <recommendedName>
        <fullName evidence="4">Ubiquitin-like protease family profile domain-containing protein</fullName>
    </recommendedName>
</protein>
<dbReference type="GO" id="GO:0008234">
    <property type="term" value="F:cysteine-type peptidase activity"/>
    <property type="evidence" value="ECO:0007669"/>
    <property type="project" value="InterPro"/>
</dbReference>
<keyword evidence="3" id="KW-0378">Hydrolase</keyword>
<evidence type="ECO:0000313" key="5">
    <source>
        <dbReference type="EnsemblProtists" id="EOD16856"/>
    </source>
</evidence>
<comment type="similarity">
    <text evidence="1">Belongs to the peptidase C48 family.</text>
</comment>
<accession>A0A0D3J021</accession>
<dbReference type="GO" id="GO:0006508">
    <property type="term" value="P:proteolysis"/>
    <property type="evidence" value="ECO:0007669"/>
    <property type="project" value="UniProtKB-KW"/>
</dbReference>
<dbReference type="PROSITE" id="PS50600">
    <property type="entry name" value="ULP_PROTEASE"/>
    <property type="match status" value="1"/>
</dbReference>
<evidence type="ECO:0000256" key="3">
    <source>
        <dbReference type="ARBA" id="ARBA00022801"/>
    </source>
</evidence>
<feature type="domain" description="Ubiquitin-like protease family profile" evidence="4">
    <location>
        <begin position="33"/>
        <end position="217"/>
    </location>
</feature>
<reference evidence="6" key="1">
    <citation type="journal article" date="2013" name="Nature">
        <title>Pan genome of the phytoplankton Emiliania underpins its global distribution.</title>
        <authorList>
            <person name="Read B.A."/>
            <person name="Kegel J."/>
            <person name="Klute M.J."/>
            <person name="Kuo A."/>
            <person name="Lefebvre S.C."/>
            <person name="Maumus F."/>
            <person name="Mayer C."/>
            <person name="Miller J."/>
            <person name="Monier A."/>
            <person name="Salamov A."/>
            <person name="Young J."/>
            <person name="Aguilar M."/>
            <person name="Claverie J.M."/>
            <person name="Frickenhaus S."/>
            <person name="Gonzalez K."/>
            <person name="Herman E.K."/>
            <person name="Lin Y.C."/>
            <person name="Napier J."/>
            <person name="Ogata H."/>
            <person name="Sarno A.F."/>
            <person name="Shmutz J."/>
            <person name="Schroeder D."/>
            <person name="de Vargas C."/>
            <person name="Verret F."/>
            <person name="von Dassow P."/>
            <person name="Valentin K."/>
            <person name="Van de Peer Y."/>
            <person name="Wheeler G."/>
            <person name="Dacks J.B."/>
            <person name="Delwiche C.F."/>
            <person name="Dyhrman S.T."/>
            <person name="Glockner G."/>
            <person name="John U."/>
            <person name="Richards T."/>
            <person name="Worden A.Z."/>
            <person name="Zhang X."/>
            <person name="Grigoriev I.V."/>
            <person name="Allen A.E."/>
            <person name="Bidle K."/>
            <person name="Borodovsky M."/>
            <person name="Bowler C."/>
            <person name="Brownlee C."/>
            <person name="Cock J.M."/>
            <person name="Elias M."/>
            <person name="Gladyshev V.N."/>
            <person name="Groth M."/>
            <person name="Guda C."/>
            <person name="Hadaegh A."/>
            <person name="Iglesias-Rodriguez M.D."/>
            <person name="Jenkins J."/>
            <person name="Jones B.M."/>
            <person name="Lawson T."/>
            <person name="Leese F."/>
            <person name="Lindquist E."/>
            <person name="Lobanov A."/>
            <person name="Lomsadze A."/>
            <person name="Malik S.B."/>
            <person name="Marsh M.E."/>
            <person name="Mackinder L."/>
            <person name="Mock T."/>
            <person name="Mueller-Roeber B."/>
            <person name="Pagarete A."/>
            <person name="Parker M."/>
            <person name="Probert I."/>
            <person name="Quesneville H."/>
            <person name="Raines C."/>
            <person name="Rensing S.A."/>
            <person name="Riano-Pachon D.M."/>
            <person name="Richier S."/>
            <person name="Rokitta S."/>
            <person name="Shiraiwa Y."/>
            <person name="Soanes D.M."/>
            <person name="van der Giezen M."/>
            <person name="Wahlund T.M."/>
            <person name="Williams B."/>
            <person name="Wilson W."/>
            <person name="Wolfe G."/>
            <person name="Wurch L.L."/>
        </authorList>
    </citation>
    <scope>NUCLEOTIDE SEQUENCE</scope>
</reference>
<dbReference type="STRING" id="2903.R1E1F0"/>
<dbReference type="Proteomes" id="UP000013827">
    <property type="component" value="Unassembled WGS sequence"/>
</dbReference>
<dbReference type="PaxDb" id="2903-EOD16856"/>
<evidence type="ECO:0000256" key="1">
    <source>
        <dbReference type="ARBA" id="ARBA00005234"/>
    </source>
</evidence>
<reference evidence="5" key="2">
    <citation type="submission" date="2024-10" db="UniProtKB">
        <authorList>
            <consortium name="EnsemblProtists"/>
        </authorList>
    </citation>
    <scope>IDENTIFICATION</scope>
</reference>
<dbReference type="AlphaFoldDB" id="A0A0D3J021"/>
<dbReference type="SUPFAM" id="SSF54001">
    <property type="entry name" value="Cysteine proteinases"/>
    <property type="match status" value="1"/>
</dbReference>
<evidence type="ECO:0000259" key="4">
    <source>
        <dbReference type="PROSITE" id="PS50600"/>
    </source>
</evidence>
<dbReference type="EnsemblProtists" id="EOD16856">
    <property type="protein sequence ID" value="EOD16856"/>
    <property type="gene ID" value="EMIHUDRAFT_451491"/>
</dbReference>
<name>A0A0D3J021_EMIH1</name>
<dbReference type="HOGENOM" id="CLU_1087514_0_0_1"/>
<proteinExistence type="inferred from homology"/>
<keyword evidence="2" id="KW-0645">Protease</keyword>
<dbReference type="RefSeq" id="XP_005769285.1">
    <property type="nucleotide sequence ID" value="XM_005769228.1"/>
</dbReference>
<dbReference type="Pfam" id="PF02902">
    <property type="entry name" value="Peptidase_C48"/>
    <property type="match status" value="1"/>
</dbReference>
<dbReference type="Gene3D" id="3.40.395.10">
    <property type="entry name" value="Adenoviral Proteinase, Chain A"/>
    <property type="match status" value="1"/>
</dbReference>
<dbReference type="GeneID" id="17263016"/>
<sequence>MARSTNETATMQPLLVHQLCECLSCGMVGRLHLNNERIDLRQLVSPGSWLGDETINAFLYVVQQRCRGRVVLLNTHFLKLLGGHDFNSFDYHRVRRWTAAKRLRELAGLDSIRDAQLVCVPVHAGSKHWWLALCDLRARGQPILWCFDSARDACETWDPSRGEKALRCLARWLAVEGVVDAHAGRATLVLAPQCAPQRDAALEGDCAVFTCAAADSAAAMGMTGGFPYSSADMQAMRWRIARALVVHAFWGSRCNR</sequence>
<keyword evidence="6" id="KW-1185">Reference proteome</keyword>
<organism evidence="5 6">
    <name type="scientific">Emiliania huxleyi (strain CCMP1516)</name>
    <dbReference type="NCBI Taxonomy" id="280463"/>
    <lineage>
        <taxon>Eukaryota</taxon>
        <taxon>Haptista</taxon>
        <taxon>Haptophyta</taxon>
        <taxon>Prymnesiophyceae</taxon>
        <taxon>Isochrysidales</taxon>
        <taxon>Noelaerhabdaceae</taxon>
        <taxon>Emiliania</taxon>
    </lineage>
</organism>
<dbReference type="InterPro" id="IPR038765">
    <property type="entry name" value="Papain-like_cys_pep_sf"/>
</dbReference>
<evidence type="ECO:0000313" key="6">
    <source>
        <dbReference type="Proteomes" id="UP000013827"/>
    </source>
</evidence>